<proteinExistence type="predicted"/>
<evidence type="ECO:0008006" key="4">
    <source>
        <dbReference type="Google" id="ProtNLM"/>
    </source>
</evidence>
<dbReference type="AlphaFoldDB" id="A0A1H3YSM1"/>
<dbReference type="EMBL" id="FNQV01000005">
    <property type="protein sequence ID" value="SEA14024.1"/>
    <property type="molecule type" value="Genomic_DNA"/>
</dbReference>
<sequence>MLAALAAAAALTLRACSAPSQSTTPSSAASTTASVTSSEQFAKAISDRIAKHWPHMAKIWPTYDYTKHTLVLFSLSAPGKVNAAYAITTSGMKELTPTEYADIEVPQHDGYAQITFNGLPSIAMSVNSSEMSKPQTIDSTYRVATHELVHFYYQGEMKQPDENASRAQPYPLDPTPRTYRQMIHRQLLAAYETPDKRAEHLAKARFWLDKYHSEFADEAKATASTDITEGTARYTDLLGAIITGDNKPEEVRQAAQKLLGRDDFVPSAEAEAYQLGEVAGLLLDEENPQWKKDFYISGQTLLDLLLKDIKPAEDSVAPEVAKAVESEVAKRNSEVKDEIADVQKAATDTSIPYLKIDDTDAEGSFGATGSFIVGDEEISTGYTARFDVGGTELAINDAAVKATFDESGRSYLLLPLTMKHSGKDGVLTVDDAKLAAKGLKVAELKEDGRTVYTVVVK</sequence>
<gene>
    <name evidence="2" type="ORF">SAMN02910418_00971</name>
</gene>
<evidence type="ECO:0000313" key="3">
    <source>
        <dbReference type="Proteomes" id="UP000199288"/>
    </source>
</evidence>
<name>A0A1H3YSM1_9ACTO</name>
<protein>
    <recommendedName>
        <fullName evidence="4">Lipoprotein</fullName>
    </recommendedName>
</protein>
<keyword evidence="1" id="KW-0732">Signal</keyword>
<organism evidence="2 3">
    <name type="scientific">Bowdeniella nasicola</name>
    <dbReference type="NCBI Taxonomy" id="208480"/>
    <lineage>
        <taxon>Bacteria</taxon>
        <taxon>Bacillati</taxon>
        <taxon>Actinomycetota</taxon>
        <taxon>Actinomycetes</taxon>
        <taxon>Actinomycetales</taxon>
        <taxon>Actinomycetaceae</taxon>
        <taxon>Bowdeniella</taxon>
    </lineage>
</organism>
<feature type="chain" id="PRO_5038883747" description="Lipoprotein" evidence="1">
    <location>
        <begin position="18"/>
        <end position="457"/>
    </location>
</feature>
<dbReference type="Proteomes" id="UP000199288">
    <property type="component" value="Unassembled WGS sequence"/>
</dbReference>
<evidence type="ECO:0000313" key="2">
    <source>
        <dbReference type="EMBL" id="SEA14024.1"/>
    </source>
</evidence>
<reference evidence="3" key="1">
    <citation type="submission" date="2016-10" db="EMBL/GenBank/DDBJ databases">
        <authorList>
            <person name="Varghese N."/>
            <person name="Submissions S."/>
        </authorList>
    </citation>
    <scope>NUCLEOTIDE SEQUENCE [LARGE SCALE GENOMIC DNA]</scope>
    <source>
        <strain evidence="3">KPR-1</strain>
    </source>
</reference>
<feature type="signal peptide" evidence="1">
    <location>
        <begin position="1"/>
        <end position="17"/>
    </location>
</feature>
<evidence type="ECO:0000256" key="1">
    <source>
        <dbReference type="SAM" id="SignalP"/>
    </source>
</evidence>
<keyword evidence="3" id="KW-1185">Reference proteome</keyword>
<accession>A0A1H3YSM1</accession>